<proteinExistence type="predicted"/>
<dbReference type="EMBL" id="KZ084105">
    <property type="protein sequence ID" value="OSD02468.1"/>
    <property type="molecule type" value="Genomic_DNA"/>
</dbReference>
<keyword evidence="2" id="KW-1185">Reference proteome</keyword>
<evidence type="ECO:0000313" key="2">
    <source>
        <dbReference type="Proteomes" id="UP000193067"/>
    </source>
</evidence>
<name>A0A1Y2IMZ1_TRAC3</name>
<evidence type="ECO:0000313" key="1">
    <source>
        <dbReference type="EMBL" id="OSD02468.1"/>
    </source>
</evidence>
<dbReference type="Proteomes" id="UP000193067">
    <property type="component" value="Unassembled WGS sequence"/>
</dbReference>
<organism evidence="1 2">
    <name type="scientific">Trametes coccinea (strain BRFM310)</name>
    <name type="common">Pycnoporus coccineus</name>
    <dbReference type="NCBI Taxonomy" id="1353009"/>
    <lineage>
        <taxon>Eukaryota</taxon>
        <taxon>Fungi</taxon>
        <taxon>Dikarya</taxon>
        <taxon>Basidiomycota</taxon>
        <taxon>Agaricomycotina</taxon>
        <taxon>Agaricomycetes</taxon>
        <taxon>Polyporales</taxon>
        <taxon>Polyporaceae</taxon>
        <taxon>Trametes</taxon>
    </lineage>
</organism>
<gene>
    <name evidence="1" type="ORF">PYCCODRAFT_405564</name>
</gene>
<protein>
    <submittedName>
        <fullName evidence="1">Uncharacterized protein</fullName>
    </submittedName>
</protein>
<sequence length="199" mass="22145">MTRSPAHGPLRVCRGLASKSIHWYVPHVEGTPRIRCSVVQASQRCAADACAADSSDRSPYLSLNKITQCGWMRRRITRPLNLSEPDTAESVPRKACSKGHCRRQCSHAGPLACVAARFPMAKAHTGHLHGDRDGGEPSLMKSISHSASRSVGRYYGLGERTDLRLPYGDTTLRRRLWTHPRWQISVHERYDVVHSVNAG</sequence>
<dbReference type="AlphaFoldDB" id="A0A1Y2IMZ1"/>
<accession>A0A1Y2IMZ1</accession>
<reference evidence="1 2" key="1">
    <citation type="journal article" date="2015" name="Biotechnol. Biofuels">
        <title>Enhanced degradation of softwood versus hardwood by the white-rot fungus Pycnoporus coccineus.</title>
        <authorList>
            <person name="Couturier M."/>
            <person name="Navarro D."/>
            <person name="Chevret D."/>
            <person name="Henrissat B."/>
            <person name="Piumi F."/>
            <person name="Ruiz-Duenas F.J."/>
            <person name="Martinez A.T."/>
            <person name="Grigoriev I.V."/>
            <person name="Riley R."/>
            <person name="Lipzen A."/>
            <person name="Berrin J.G."/>
            <person name="Master E.R."/>
            <person name="Rosso M.N."/>
        </authorList>
    </citation>
    <scope>NUCLEOTIDE SEQUENCE [LARGE SCALE GENOMIC DNA]</scope>
    <source>
        <strain evidence="1 2">BRFM310</strain>
    </source>
</reference>